<dbReference type="InterPro" id="IPR025296">
    <property type="entry name" value="DUF4158"/>
</dbReference>
<reference evidence="2 3" key="2">
    <citation type="journal article" date="2011" name="Mol. Biol. Evol.">
        <title>Unity in variety--the pan-genome of the Chlamydiae.</title>
        <authorList>
            <person name="Collingro A."/>
            <person name="Tischler P."/>
            <person name="Weinmaier T."/>
            <person name="Penz T."/>
            <person name="Heinz E."/>
            <person name="Brunham R.C."/>
            <person name="Read T.D."/>
            <person name="Bavoil P.M."/>
            <person name="Sachse K."/>
            <person name="Kahane S."/>
            <person name="Friedman M.G."/>
            <person name="Rattei T."/>
            <person name="Myers G.S."/>
            <person name="Horn M."/>
        </authorList>
    </citation>
    <scope>NUCLEOTIDE SEQUENCE [LARGE SCALE GENOMIC DNA]</scope>
    <source>
        <strain evidence="3">ATCC VR-1471 / Z</strain>
        <plasmid evidence="2 3">pSn</plasmid>
    </source>
</reference>
<keyword evidence="2" id="KW-0614">Plasmid</keyword>
<dbReference type="EMBL" id="FR872581">
    <property type="protein sequence ID" value="CCB87815.1"/>
    <property type="molecule type" value="Genomic_DNA"/>
</dbReference>
<dbReference type="Proteomes" id="UP000000496">
    <property type="component" value="Plasmid pSn"/>
</dbReference>
<organism evidence="2 3">
    <name type="scientific">Simkania negevensis (strain ATCC VR-1471 / DSM 27360 / Z)</name>
    <dbReference type="NCBI Taxonomy" id="331113"/>
    <lineage>
        <taxon>Bacteria</taxon>
        <taxon>Pseudomonadati</taxon>
        <taxon>Chlamydiota</taxon>
        <taxon>Chlamydiia</taxon>
        <taxon>Parachlamydiales</taxon>
        <taxon>Simkaniaceae</taxon>
        <taxon>Simkania</taxon>
    </lineage>
</organism>
<dbReference type="HOGENOM" id="CLU_2439150_0_0_0"/>
<dbReference type="Pfam" id="PF13700">
    <property type="entry name" value="DUF4158"/>
    <property type="match status" value="1"/>
</dbReference>
<feature type="domain" description="DUF4158" evidence="1">
    <location>
        <begin position="7"/>
        <end position="83"/>
    </location>
</feature>
<keyword evidence="3" id="KW-1185">Reference proteome</keyword>
<dbReference type="RefSeq" id="WP_013935049.1">
    <property type="nucleotide sequence ID" value="NC_015710.1"/>
</dbReference>
<name>F8L2W9_SIMNZ</name>
<evidence type="ECO:0000313" key="3">
    <source>
        <dbReference type="Proteomes" id="UP000000496"/>
    </source>
</evidence>
<sequence>MQCDHSAFNDQISDEELAHIWTLNPYETEFINKHQFQYKLHVAIQLCSLRKYGRFLEEFEGISTKVLNYLNSQLDQGASFKVYESIQLKS</sequence>
<accession>F8L2W9</accession>
<dbReference type="eggNOG" id="COG4644">
    <property type="taxonomic scope" value="Bacteria"/>
</dbReference>
<evidence type="ECO:0000259" key="1">
    <source>
        <dbReference type="Pfam" id="PF13700"/>
    </source>
</evidence>
<geneLocation type="plasmid" evidence="2 3">
    <name>pSn</name>
</geneLocation>
<evidence type="ECO:0000313" key="2">
    <source>
        <dbReference type="EMBL" id="CCB87815.1"/>
    </source>
</evidence>
<dbReference type="AlphaFoldDB" id="F8L2W9"/>
<gene>
    <name evidence="2" type="ordered locus">SNE_B24560</name>
</gene>
<protein>
    <recommendedName>
        <fullName evidence="1">DUF4158 domain-containing protein</fullName>
    </recommendedName>
</protein>
<dbReference type="OrthoDB" id="7281829at2"/>
<proteinExistence type="predicted"/>
<dbReference type="KEGG" id="sng:SNE_B24560"/>
<reference key="1">
    <citation type="journal article" date="2011" name="Mol. Biol. Evol.">
        <title>Unity in variety -- the pan-genome of the Chlamydiae.</title>
        <authorList>
            <person name="Collingro A."/>
            <person name="Tischler P."/>
            <person name="Weinmaier T."/>
            <person name="Penz T."/>
            <person name="Heinz E."/>
            <person name="Brunham R.C."/>
            <person name="Read T.D."/>
            <person name="Bavoil P.M."/>
            <person name="Sachse K."/>
            <person name="Kahane S."/>
            <person name="Friedman M.G."/>
            <person name="Rattei T."/>
            <person name="Myers G.S.A."/>
            <person name="Horn M."/>
        </authorList>
    </citation>
    <scope>NUCLEOTIDE SEQUENCE</scope>
    <source>
        <strain>Z</strain>
    </source>
</reference>